<dbReference type="NCBIfam" id="NF009853">
    <property type="entry name" value="PRK13320.1-5"/>
    <property type="match status" value="1"/>
</dbReference>
<dbReference type="GO" id="GO:0015937">
    <property type="term" value="P:coenzyme A biosynthetic process"/>
    <property type="evidence" value="ECO:0007669"/>
    <property type="project" value="UniProtKB-UniRule"/>
</dbReference>
<evidence type="ECO:0000256" key="3">
    <source>
        <dbReference type="ARBA" id="ARBA00004496"/>
    </source>
</evidence>
<dbReference type="GO" id="GO:0005737">
    <property type="term" value="C:cytoplasm"/>
    <property type="evidence" value="ECO:0007669"/>
    <property type="project" value="UniProtKB-SubCell"/>
</dbReference>
<evidence type="ECO:0000256" key="12">
    <source>
        <dbReference type="ARBA" id="ARBA00022958"/>
    </source>
</evidence>
<dbReference type="EMBL" id="FPJE01000046">
    <property type="protein sequence ID" value="SFW77573.1"/>
    <property type="molecule type" value="Genomic_DNA"/>
</dbReference>
<feature type="binding site" evidence="16">
    <location>
        <position position="87"/>
    </location>
    <ligand>
        <name>substrate</name>
    </ligand>
</feature>
<comment type="pathway">
    <text evidence="4 16">Cofactor biosynthesis; coenzyme A biosynthesis; CoA from (R)-pantothenate: step 1/5.</text>
</comment>
<comment type="cofactor">
    <cofactor evidence="16">
        <name>NH4(+)</name>
        <dbReference type="ChEBI" id="CHEBI:28938"/>
    </cofactor>
    <cofactor evidence="16">
        <name>K(+)</name>
        <dbReference type="ChEBI" id="CHEBI:29103"/>
    </cofactor>
    <text evidence="16">A monovalent cation. Ammonium or potassium.</text>
</comment>
<feature type="binding site" evidence="16">
    <location>
        <position position="117"/>
    </location>
    <ligand>
        <name>K(+)</name>
        <dbReference type="ChEBI" id="CHEBI:29103"/>
    </ligand>
</feature>
<keyword evidence="18" id="KW-1185">Reference proteome</keyword>
<comment type="catalytic activity">
    <reaction evidence="1 16">
        <text>(R)-pantothenate + ATP = (R)-4'-phosphopantothenate + ADP + H(+)</text>
        <dbReference type="Rhea" id="RHEA:16373"/>
        <dbReference type="ChEBI" id="CHEBI:10986"/>
        <dbReference type="ChEBI" id="CHEBI:15378"/>
        <dbReference type="ChEBI" id="CHEBI:29032"/>
        <dbReference type="ChEBI" id="CHEBI:30616"/>
        <dbReference type="ChEBI" id="CHEBI:456216"/>
        <dbReference type="EC" id="2.7.1.33"/>
    </reaction>
</comment>
<keyword evidence="7 16" id="KW-0963">Cytoplasm</keyword>
<feature type="active site" description="Proton acceptor" evidence="16">
    <location>
        <position position="96"/>
    </location>
</feature>
<gene>
    <name evidence="16" type="primary">coaX</name>
    <name evidence="17" type="ORF">SAMN02927921_04245</name>
</gene>
<comment type="subcellular location">
    <subcellularLocation>
        <location evidence="3 16">Cytoplasm</location>
    </subcellularLocation>
</comment>
<dbReference type="OrthoDB" id="9804707at2"/>
<evidence type="ECO:0000256" key="13">
    <source>
        <dbReference type="ARBA" id="ARBA00022993"/>
    </source>
</evidence>
<name>A0A1K1S0I8_9FLAO</name>
<feature type="binding site" evidence="16">
    <location>
        <begin position="6"/>
        <end position="13"/>
    </location>
    <ligand>
        <name>ATP</name>
        <dbReference type="ChEBI" id="CHEBI:30616"/>
    </ligand>
</feature>
<evidence type="ECO:0000256" key="10">
    <source>
        <dbReference type="ARBA" id="ARBA00022777"/>
    </source>
</evidence>
<proteinExistence type="inferred from homology"/>
<feature type="binding site" evidence="16">
    <location>
        <position position="172"/>
    </location>
    <ligand>
        <name>substrate</name>
    </ligand>
</feature>
<dbReference type="PANTHER" id="PTHR34265">
    <property type="entry name" value="TYPE III PANTOTHENATE KINASE"/>
    <property type="match status" value="1"/>
</dbReference>
<dbReference type="AlphaFoldDB" id="A0A1K1S0I8"/>
<protein>
    <recommendedName>
        <fullName evidence="15 16">Type III pantothenate kinase</fullName>
        <ecNumber evidence="6 16">2.7.1.33</ecNumber>
    </recommendedName>
    <alternativeName>
        <fullName evidence="16">PanK-III</fullName>
    </alternativeName>
    <alternativeName>
        <fullName evidence="16">Pantothenic acid kinase</fullName>
    </alternativeName>
</protein>
<dbReference type="EC" id="2.7.1.33" evidence="6 16"/>
<keyword evidence="12 16" id="KW-0630">Potassium</keyword>
<evidence type="ECO:0000256" key="5">
    <source>
        <dbReference type="ARBA" id="ARBA00011738"/>
    </source>
</evidence>
<dbReference type="NCBIfam" id="TIGR00671">
    <property type="entry name" value="baf"/>
    <property type="match status" value="1"/>
</dbReference>
<dbReference type="InterPro" id="IPR043129">
    <property type="entry name" value="ATPase_NBD"/>
</dbReference>
<evidence type="ECO:0000256" key="1">
    <source>
        <dbReference type="ARBA" id="ARBA00001206"/>
    </source>
</evidence>
<keyword evidence="11 16" id="KW-0067">ATP-binding</keyword>
<keyword evidence="9 16" id="KW-0547">Nucleotide-binding</keyword>
<dbReference type="GO" id="GO:0005524">
    <property type="term" value="F:ATP binding"/>
    <property type="evidence" value="ECO:0007669"/>
    <property type="project" value="UniProtKB-UniRule"/>
</dbReference>
<dbReference type="GO" id="GO:0004594">
    <property type="term" value="F:pantothenate kinase activity"/>
    <property type="evidence" value="ECO:0007669"/>
    <property type="project" value="UniProtKB-UniRule"/>
</dbReference>
<dbReference type="UniPathway" id="UPA00241">
    <property type="reaction ID" value="UER00352"/>
</dbReference>
<dbReference type="PANTHER" id="PTHR34265:SF1">
    <property type="entry name" value="TYPE III PANTOTHENATE KINASE"/>
    <property type="match status" value="1"/>
</dbReference>
<evidence type="ECO:0000256" key="6">
    <source>
        <dbReference type="ARBA" id="ARBA00012102"/>
    </source>
</evidence>
<evidence type="ECO:0000256" key="14">
    <source>
        <dbReference type="ARBA" id="ARBA00038036"/>
    </source>
</evidence>
<dbReference type="Gene3D" id="3.30.420.40">
    <property type="match status" value="2"/>
</dbReference>
<dbReference type="Proteomes" id="UP000182248">
    <property type="component" value="Unassembled WGS sequence"/>
</dbReference>
<organism evidence="17 18">
    <name type="scientific">Sinomicrobium oceani</name>
    <dbReference type="NCBI Taxonomy" id="1150368"/>
    <lineage>
        <taxon>Bacteria</taxon>
        <taxon>Pseudomonadati</taxon>
        <taxon>Bacteroidota</taxon>
        <taxon>Flavobacteriia</taxon>
        <taxon>Flavobacteriales</taxon>
        <taxon>Flavobacteriaceae</taxon>
        <taxon>Sinomicrobium</taxon>
    </lineage>
</organism>
<evidence type="ECO:0000256" key="4">
    <source>
        <dbReference type="ARBA" id="ARBA00005225"/>
    </source>
</evidence>
<evidence type="ECO:0000313" key="18">
    <source>
        <dbReference type="Proteomes" id="UP000182248"/>
    </source>
</evidence>
<evidence type="ECO:0000256" key="7">
    <source>
        <dbReference type="ARBA" id="ARBA00022490"/>
    </source>
</evidence>
<dbReference type="GO" id="GO:0046872">
    <property type="term" value="F:metal ion binding"/>
    <property type="evidence" value="ECO:0007669"/>
    <property type="project" value="UniProtKB-KW"/>
</dbReference>
<accession>A0A1K1S0I8</accession>
<evidence type="ECO:0000256" key="8">
    <source>
        <dbReference type="ARBA" id="ARBA00022679"/>
    </source>
</evidence>
<keyword evidence="13 16" id="KW-0173">Coenzyme A biosynthesis</keyword>
<evidence type="ECO:0000256" key="15">
    <source>
        <dbReference type="ARBA" id="ARBA00040883"/>
    </source>
</evidence>
<dbReference type="CDD" id="cd24015">
    <property type="entry name" value="ASKHA_NBD_PanK-III"/>
    <property type="match status" value="1"/>
</dbReference>
<comment type="function">
    <text evidence="16">Catalyzes the phosphorylation of pantothenate (Pan), the first step in CoA biosynthesis.</text>
</comment>
<sequence length="243" mass="26702">MTLAIDAGNTFVKIAVFQSDDIIDVQKFRAGNFFQKISAVLEKHDEITDIVIASVNNTFEKELYKLGKKVSVHKLGDLPRLPFENRYATPATLGADRVALVSAACKVYPGKNVLVVDSGTCITYDFLTTEGAYLGGAISPGIQMRFKALHTFTARLPLIDAVEFEDFIGDSTTASIRSGVLNGVVNEIDGIIGQYKRRFKHLTVILTGGDLDFLSKQLKSSIFANSNFLLEGLNYILELNKNQ</sequence>
<evidence type="ECO:0000256" key="16">
    <source>
        <dbReference type="HAMAP-Rule" id="MF_01274"/>
    </source>
</evidence>
<dbReference type="RefSeq" id="WP_072319457.1">
    <property type="nucleotide sequence ID" value="NZ_FPJE01000046.1"/>
</dbReference>
<dbReference type="Pfam" id="PF03309">
    <property type="entry name" value="Pan_kinase"/>
    <property type="match status" value="1"/>
</dbReference>
<evidence type="ECO:0000313" key="17">
    <source>
        <dbReference type="EMBL" id="SFW77573.1"/>
    </source>
</evidence>
<evidence type="ECO:0000256" key="9">
    <source>
        <dbReference type="ARBA" id="ARBA00022741"/>
    </source>
</evidence>
<comment type="similarity">
    <text evidence="14 16">Belongs to the type III pantothenate kinase family.</text>
</comment>
<keyword evidence="8 16" id="KW-0808">Transferase</keyword>
<dbReference type="STRING" id="1150368.SAMN02927921_04245"/>
<comment type="subunit">
    <text evidence="5 16">Homodimer.</text>
</comment>
<dbReference type="HAMAP" id="MF_01274">
    <property type="entry name" value="Pantothen_kinase_3"/>
    <property type="match status" value="1"/>
</dbReference>
<feature type="binding site" evidence="16">
    <location>
        <begin position="94"/>
        <end position="97"/>
    </location>
    <ligand>
        <name>substrate</name>
    </ligand>
</feature>
<comment type="cofactor">
    <cofactor evidence="2">
        <name>K(+)</name>
        <dbReference type="ChEBI" id="CHEBI:29103"/>
    </cofactor>
</comment>
<dbReference type="InterPro" id="IPR004619">
    <property type="entry name" value="Type_III_PanK"/>
</dbReference>
<feature type="binding site" evidence="16">
    <location>
        <position position="120"/>
    </location>
    <ligand>
        <name>ATP</name>
        <dbReference type="ChEBI" id="CHEBI:30616"/>
    </ligand>
</feature>
<keyword evidence="10 16" id="KW-0418">Kinase</keyword>
<evidence type="ECO:0000256" key="11">
    <source>
        <dbReference type="ARBA" id="ARBA00022840"/>
    </source>
</evidence>
<reference evidence="17 18" key="1">
    <citation type="submission" date="2016-11" db="EMBL/GenBank/DDBJ databases">
        <authorList>
            <person name="Jaros S."/>
            <person name="Januszkiewicz K."/>
            <person name="Wedrychowicz H."/>
        </authorList>
    </citation>
    <scope>NUCLEOTIDE SEQUENCE [LARGE SCALE GENOMIC DNA]</scope>
    <source>
        <strain evidence="17 18">CGMCC 1.12145</strain>
    </source>
</reference>
<evidence type="ECO:0000256" key="2">
    <source>
        <dbReference type="ARBA" id="ARBA00001958"/>
    </source>
</evidence>
<keyword evidence="16" id="KW-0479">Metal-binding</keyword>
<dbReference type="SUPFAM" id="SSF53067">
    <property type="entry name" value="Actin-like ATPase domain"/>
    <property type="match status" value="2"/>
</dbReference>